<feature type="region of interest" description="Disordered" evidence="1">
    <location>
        <begin position="221"/>
        <end position="259"/>
    </location>
</feature>
<dbReference type="InterPro" id="IPR011029">
    <property type="entry name" value="DEATH-like_dom_sf"/>
</dbReference>
<dbReference type="GeneID" id="110090738"/>
<proteinExistence type="predicted"/>
<dbReference type="SUPFAM" id="SSF47986">
    <property type="entry name" value="DEATH domain"/>
    <property type="match status" value="1"/>
</dbReference>
<evidence type="ECO:0000313" key="6">
    <source>
        <dbReference type="RefSeq" id="XP_072860216.1"/>
    </source>
</evidence>
<dbReference type="RefSeq" id="XP_072860214.1">
    <property type="nucleotide sequence ID" value="XM_073004113.1"/>
</dbReference>
<accession>A0ABM5GRD1</accession>
<dbReference type="RefSeq" id="XP_072860213.1">
    <property type="nucleotide sequence ID" value="XM_073004112.1"/>
</dbReference>
<evidence type="ECO:0000256" key="1">
    <source>
        <dbReference type="SAM" id="MobiDB-lite"/>
    </source>
</evidence>
<feature type="domain" description="Pyrin" evidence="2">
    <location>
        <begin position="1"/>
        <end position="66"/>
    </location>
</feature>
<feature type="compositionally biased region" description="Acidic residues" evidence="1">
    <location>
        <begin position="235"/>
        <end position="249"/>
    </location>
</feature>
<dbReference type="PROSITE" id="PS50824">
    <property type="entry name" value="DAPIN"/>
    <property type="match status" value="1"/>
</dbReference>
<reference evidence="4 5" key="1">
    <citation type="submission" date="2025-05" db="UniProtKB">
        <authorList>
            <consortium name="RefSeq"/>
        </authorList>
    </citation>
    <scope>IDENTIFICATION</scope>
</reference>
<evidence type="ECO:0000313" key="3">
    <source>
        <dbReference type="Proteomes" id="UP001652642"/>
    </source>
</evidence>
<dbReference type="InterPro" id="IPR004020">
    <property type="entry name" value="DAPIN"/>
</dbReference>
<dbReference type="Pfam" id="PF02758">
    <property type="entry name" value="PYRIN"/>
    <property type="match status" value="1"/>
</dbReference>
<feature type="region of interest" description="Disordered" evidence="1">
    <location>
        <begin position="89"/>
        <end position="113"/>
    </location>
</feature>
<dbReference type="SMART" id="SM01289">
    <property type="entry name" value="PYRIN"/>
    <property type="match status" value="1"/>
</dbReference>
<protein>
    <recommendedName>
        <fullName evidence="2">Pyrin domain-containing protein</fullName>
    </recommendedName>
</protein>
<dbReference type="Proteomes" id="UP001652642">
    <property type="component" value="Chromosome 6"/>
</dbReference>
<sequence length="538" mass="62272">MKTTDNLGKKKFMQDVLEDLDTSDLQRLQSILNTKEINGTTIPKSKLEKIDPISIANVLISYHGSDCLETLRDALADIPKKQLVEKISNKIEDDEHKEKQKTESRKEEIDGIPAKKQKLQDLPSYSGKFKLSDMEDYAFKNQDQLIKQLEKQLEPAGFETLEKHLSGSTLKNSFSLTSQQYYNLYYCRDLNTFLNNSDKKLPMVPKKILALLFSASKTNKKRGAHKTKRNVQNFTEDDSAESAADDDEQEGIKDTRGWKNYKEDAVTESAAADEQEVSNDMNEYKNHNDSIQKTGLSVSESRMEYEMKKSLVNEEKRNVQALPKDKFIEPLDYSEQEKIKDIKYKKSVIKNYAKEETDEVPNTIPENELYEKYKEIFRTLKKKYQEEGRDLLPNSQLYVNKISVRKHKIYSCLRAQDVLLVKLPEETEYRILKILENKKDVTVKGNLKKNVEFELKFNMAILGVQRSVLIHGSNFFTRDASSFTEYEEFFEKIVSKVVLPVLALYKRVYQVIFQKAWAAEDIFLPGVEQQTATRATQS</sequence>
<feature type="compositionally biased region" description="Basic and acidic residues" evidence="1">
    <location>
        <begin position="89"/>
        <end position="109"/>
    </location>
</feature>
<evidence type="ECO:0000313" key="4">
    <source>
        <dbReference type="RefSeq" id="XP_072860213.1"/>
    </source>
</evidence>
<evidence type="ECO:0000259" key="2">
    <source>
        <dbReference type="PROSITE" id="PS50824"/>
    </source>
</evidence>
<gene>
    <name evidence="4 5 6" type="primary">LOC110090738</name>
</gene>
<organism evidence="3 4">
    <name type="scientific">Pogona vitticeps</name>
    <name type="common">central bearded dragon</name>
    <dbReference type="NCBI Taxonomy" id="103695"/>
    <lineage>
        <taxon>Eukaryota</taxon>
        <taxon>Metazoa</taxon>
        <taxon>Chordata</taxon>
        <taxon>Craniata</taxon>
        <taxon>Vertebrata</taxon>
        <taxon>Euteleostomi</taxon>
        <taxon>Lepidosauria</taxon>
        <taxon>Squamata</taxon>
        <taxon>Bifurcata</taxon>
        <taxon>Unidentata</taxon>
        <taxon>Episquamata</taxon>
        <taxon>Toxicofera</taxon>
        <taxon>Iguania</taxon>
        <taxon>Acrodonta</taxon>
        <taxon>Agamidae</taxon>
        <taxon>Amphibolurinae</taxon>
        <taxon>Pogona</taxon>
    </lineage>
</organism>
<dbReference type="RefSeq" id="XP_072860216.1">
    <property type="nucleotide sequence ID" value="XM_073004115.1"/>
</dbReference>
<dbReference type="Gene3D" id="1.10.533.10">
    <property type="entry name" value="Death Domain, Fas"/>
    <property type="match status" value="1"/>
</dbReference>
<keyword evidence="3" id="KW-1185">Reference proteome</keyword>
<name>A0ABM5GRD1_9SAUR</name>
<feature type="compositionally biased region" description="Basic and acidic residues" evidence="1">
    <location>
        <begin position="250"/>
        <end position="259"/>
    </location>
</feature>
<evidence type="ECO:0000313" key="5">
    <source>
        <dbReference type="RefSeq" id="XP_072860214.1"/>
    </source>
</evidence>